<dbReference type="Proteomes" id="UP001160148">
    <property type="component" value="Unassembled WGS sequence"/>
</dbReference>
<dbReference type="InterPro" id="IPR036390">
    <property type="entry name" value="WH_DNA-bd_sf"/>
</dbReference>
<feature type="compositionally biased region" description="Basic residues" evidence="8">
    <location>
        <begin position="186"/>
        <end position="204"/>
    </location>
</feature>
<evidence type="ECO:0000256" key="2">
    <source>
        <dbReference type="ARBA" id="ARBA00004123"/>
    </source>
</evidence>
<sequence>MASTATVPAASSVAPIAASTPKKTKTPTTKSAVAAPAHPSTAVMVIAAIKELNEKKGSSLSAIKKYMSTNYKVDSAKLAPFIRKFLKAAVVKGSLLQTNGTGAMGHFKLPVEVKKKPATVKKPSAAVVKRVAAKKPAAKSSSSGSPKKRRAAAAAEPAAKKPKAVTAKPKKSLVKAKKAVVAPKPPKAKKATTAVKKTKSPKKK</sequence>
<name>A0AAV0XC54_9HEMI</name>
<feature type="compositionally biased region" description="Basic residues" evidence="8">
    <location>
        <begin position="160"/>
        <end position="178"/>
    </location>
</feature>
<evidence type="ECO:0000256" key="3">
    <source>
        <dbReference type="ARBA" id="ARBA00004286"/>
    </source>
</evidence>
<dbReference type="FunFam" id="1.10.10.10:FF:000140">
    <property type="entry name" value="Histone H1.0"/>
    <property type="match status" value="1"/>
</dbReference>
<comment type="similarity">
    <text evidence="7">Belongs to the histone H1/H5 family.</text>
</comment>
<dbReference type="PANTHER" id="PTHR11467">
    <property type="entry name" value="HISTONE H1"/>
    <property type="match status" value="1"/>
</dbReference>
<dbReference type="GO" id="GO:0030261">
    <property type="term" value="P:chromosome condensation"/>
    <property type="evidence" value="ECO:0007669"/>
    <property type="project" value="TreeGrafter"/>
</dbReference>
<dbReference type="GO" id="GO:0030527">
    <property type="term" value="F:structural constituent of chromatin"/>
    <property type="evidence" value="ECO:0007669"/>
    <property type="project" value="InterPro"/>
</dbReference>
<evidence type="ECO:0000259" key="9">
    <source>
        <dbReference type="PROSITE" id="PS51504"/>
    </source>
</evidence>
<comment type="function">
    <text evidence="1">Histones H1 are necessary for the condensation of nucleosome chains into higher-order structures.</text>
</comment>
<organism evidence="10 11">
    <name type="scientific">Macrosiphum euphorbiae</name>
    <name type="common">potato aphid</name>
    <dbReference type="NCBI Taxonomy" id="13131"/>
    <lineage>
        <taxon>Eukaryota</taxon>
        <taxon>Metazoa</taxon>
        <taxon>Ecdysozoa</taxon>
        <taxon>Arthropoda</taxon>
        <taxon>Hexapoda</taxon>
        <taxon>Insecta</taxon>
        <taxon>Pterygota</taxon>
        <taxon>Neoptera</taxon>
        <taxon>Paraneoptera</taxon>
        <taxon>Hemiptera</taxon>
        <taxon>Sternorrhyncha</taxon>
        <taxon>Aphidomorpha</taxon>
        <taxon>Aphidoidea</taxon>
        <taxon>Aphididae</taxon>
        <taxon>Macrosiphini</taxon>
        <taxon>Macrosiphum</taxon>
    </lineage>
</organism>
<dbReference type="GO" id="GO:0031492">
    <property type="term" value="F:nucleosomal DNA binding"/>
    <property type="evidence" value="ECO:0007669"/>
    <property type="project" value="TreeGrafter"/>
</dbReference>
<dbReference type="Gene3D" id="1.10.10.10">
    <property type="entry name" value="Winged helix-like DNA-binding domain superfamily/Winged helix DNA-binding domain"/>
    <property type="match status" value="1"/>
</dbReference>
<evidence type="ECO:0000256" key="8">
    <source>
        <dbReference type="SAM" id="MobiDB-lite"/>
    </source>
</evidence>
<dbReference type="InterPro" id="IPR036388">
    <property type="entry name" value="WH-like_DNA-bd_sf"/>
</dbReference>
<comment type="subcellular location">
    <subcellularLocation>
        <location evidence="3">Chromosome</location>
    </subcellularLocation>
    <subcellularLocation>
        <location evidence="2 7">Nucleus</location>
    </subcellularLocation>
</comment>
<feature type="region of interest" description="Disordered" evidence="8">
    <location>
        <begin position="129"/>
        <end position="204"/>
    </location>
</feature>
<proteinExistence type="inferred from homology"/>
<evidence type="ECO:0000256" key="6">
    <source>
        <dbReference type="ARBA" id="ARBA00023242"/>
    </source>
</evidence>
<dbReference type="PANTHER" id="PTHR11467:SF20">
    <property type="entry name" value="H15 DOMAIN-CONTAINING PROTEIN-RELATED"/>
    <property type="match status" value="1"/>
</dbReference>
<reference evidence="10 11" key="1">
    <citation type="submission" date="2023-01" db="EMBL/GenBank/DDBJ databases">
        <authorList>
            <person name="Whitehead M."/>
        </authorList>
    </citation>
    <scope>NUCLEOTIDE SEQUENCE [LARGE SCALE GENOMIC DNA]</scope>
</reference>
<evidence type="ECO:0000313" key="10">
    <source>
        <dbReference type="EMBL" id="CAI6365716.1"/>
    </source>
</evidence>
<keyword evidence="4 7" id="KW-0158">Chromosome</keyword>
<dbReference type="EMBL" id="CARXXK010000004">
    <property type="protein sequence ID" value="CAI6365716.1"/>
    <property type="molecule type" value="Genomic_DNA"/>
</dbReference>
<keyword evidence="5 7" id="KW-0238">DNA-binding</keyword>
<dbReference type="InterPro" id="IPR005819">
    <property type="entry name" value="H1/H5"/>
</dbReference>
<evidence type="ECO:0000256" key="1">
    <source>
        <dbReference type="ARBA" id="ARBA00002809"/>
    </source>
</evidence>
<dbReference type="SUPFAM" id="SSF46785">
    <property type="entry name" value="Winged helix' DNA-binding domain"/>
    <property type="match status" value="1"/>
</dbReference>
<comment type="caution">
    <text evidence="10">The sequence shown here is derived from an EMBL/GenBank/DDBJ whole genome shotgun (WGS) entry which is preliminary data.</text>
</comment>
<evidence type="ECO:0000256" key="4">
    <source>
        <dbReference type="ARBA" id="ARBA00022454"/>
    </source>
</evidence>
<accession>A0AAV0XC54</accession>
<evidence type="ECO:0000256" key="7">
    <source>
        <dbReference type="RuleBase" id="RU003894"/>
    </source>
</evidence>
<gene>
    <name evidence="10" type="ORF">MEUPH1_LOCUS20395</name>
</gene>
<dbReference type="GO" id="GO:0006334">
    <property type="term" value="P:nucleosome assembly"/>
    <property type="evidence" value="ECO:0007669"/>
    <property type="project" value="InterPro"/>
</dbReference>
<evidence type="ECO:0000313" key="11">
    <source>
        <dbReference type="Proteomes" id="UP001160148"/>
    </source>
</evidence>
<dbReference type="PROSITE" id="PS51504">
    <property type="entry name" value="H15"/>
    <property type="match status" value="1"/>
</dbReference>
<dbReference type="PRINTS" id="PR00624">
    <property type="entry name" value="HISTONEH5"/>
</dbReference>
<dbReference type="AlphaFoldDB" id="A0AAV0XC54"/>
<dbReference type="Pfam" id="PF00538">
    <property type="entry name" value="Linker_histone"/>
    <property type="match status" value="1"/>
</dbReference>
<dbReference type="GO" id="GO:0003690">
    <property type="term" value="F:double-stranded DNA binding"/>
    <property type="evidence" value="ECO:0007669"/>
    <property type="project" value="TreeGrafter"/>
</dbReference>
<dbReference type="InterPro" id="IPR005818">
    <property type="entry name" value="Histone_H1/H5_H15"/>
</dbReference>
<dbReference type="SMART" id="SM00526">
    <property type="entry name" value="H15"/>
    <property type="match status" value="1"/>
</dbReference>
<keyword evidence="11" id="KW-1185">Reference proteome</keyword>
<evidence type="ECO:0000256" key="5">
    <source>
        <dbReference type="ARBA" id="ARBA00023125"/>
    </source>
</evidence>
<dbReference type="CDD" id="cd00073">
    <property type="entry name" value="H15"/>
    <property type="match status" value="1"/>
</dbReference>
<dbReference type="GO" id="GO:0000786">
    <property type="term" value="C:nucleosome"/>
    <property type="evidence" value="ECO:0007669"/>
    <property type="project" value="InterPro"/>
</dbReference>
<dbReference type="GO" id="GO:0005634">
    <property type="term" value="C:nucleus"/>
    <property type="evidence" value="ECO:0007669"/>
    <property type="project" value="UniProtKB-SubCell"/>
</dbReference>
<dbReference type="GO" id="GO:0045910">
    <property type="term" value="P:negative regulation of DNA recombination"/>
    <property type="evidence" value="ECO:0007669"/>
    <property type="project" value="TreeGrafter"/>
</dbReference>
<protein>
    <recommendedName>
        <fullName evidence="9">H15 domain-containing protein</fullName>
    </recommendedName>
</protein>
<keyword evidence="6 7" id="KW-0539">Nucleus</keyword>
<feature type="domain" description="H15" evidence="9">
    <location>
        <begin position="37"/>
        <end position="111"/>
    </location>
</feature>